<proteinExistence type="predicted"/>
<dbReference type="InterPro" id="IPR029063">
    <property type="entry name" value="SAM-dependent_MTases_sf"/>
</dbReference>
<accession>A0ABT3FNK0</accession>
<evidence type="ECO:0000313" key="1">
    <source>
        <dbReference type="EMBL" id="MCW1885150.1"/>
    </source>
</evidence>
<name>A0ABT3FNK0_9BACT</name>
<dbReference type="SUPFAM" id="SSF53335">
    <property type="entry name" value="S-adenosyl-L-methionine-dependent methyltransferases"/>
    <property type="match status" value="1"/>
</dbReference>
<comment type="caution">
    <text evidence="1">The sequence shown here is derived from an EMBL/GenBank/DDBJ whole genome shotgun (WGS) entry which is preliminary data.</text>
</comment>
<dbReference type="RefSeq" id="WP_264501107.1">
    <property type="nucleotide sequence ID" value="NZ_JAPDDS010000005.1"/>
</dbReference>
<sequence>MKRRFIDRLHDRLWLEWSSRKTTDTLGESGQAGREGSVSGTMAWPDACAVLARGGGTSRGFRRERAVREVVETLGPSDGRYHARRILTAAPELLRDPRVRAVNSWGDPVLWPALLLGTPAPYSPTTLRYLSHALWLRDHGLVKQGGTIVEIGVGYGGLAAMNAIVSGARTTLADLPPVTEAAMKMLGENGLAEFATPATDSGPDGDYCVISNYAFTELTGELQDHYIGRYLRASTSGMIVSNANVFARSIGGRDDNALVAALHAAGIPARLDPASDLLGPSDHLGGVTLITWTKPS</sequence>
<dbReference type="Proteomes" id="UP001207930">
    <property type="component" value="Unassembled WGS sequence"/>
</dbReference>
<reference evidence="1 2" key="1">
    <citation type="submission" date="2022-10" db="EMBL/GenBank/DDBJ databases">
        <title>Luteolibacter flavescens strain MCCC 1K03193, whole genome shotgun sequencing project.</title>
        <authorList>
            <person name="Zhao G."/>
            <person name="Shen L."/>
        </authorList>
    </citation>
    <scope>NUCLEOTIDE SEQUENCE [LARGE SCALE GENOMIC DNA]</scope>
    <source>
        <strain evidence="1 2">MCCC 1K03193</strain>
    </source>
</reference>
<organism evidence="1 2">
    <name type="scientific">Luteolibacter flavescens</name>
    <dbReference type="NCBI Taxonomy" id="1859460"/>
    <lineage>
        <taxon>Bacteria</taxon>
        <taxon>Pseudomonadati</taxon>
        <taxon>Verrucomicrobiota</taxon>
        <taxon>Verrucomicrobiia</taxon>
        <taxon>Verrucomicrobiales</taxon>
        <taxon>Verrucomicrobiaceae</taxon>
        <taxon>Luteolibacter</taxon>
    </lineage>
</organism>
<evidence type="ECO:0000313" key="2">
    <source>
        <dbReference type="Proteomes" id="UP001207930"/>
    </source>
</evidence>
<gene>
    <name evidence="1" type="ORF">OKA04_10460</name>
</gene>
<protein>
    <submittedName>
        <fullName evidence="1">Uncharacterized protein</fullName>
    </submittedName>
</protein>
<dbReference type="EMBL" id="JAPDDS010000005">
    <property type="protein sequence ID" value="MCW1885150.1"/>
    <property type="molecule type" value="Genomic_DNA"/>
</dbReference>
<keyword evidence="2" id="KW-1185">Reference proteome</keyword>